<accession>A0A931AUF4</accession>
<evidence type="ECO:0000313" key="11">
    <source>
        <dbReference type="Proteomes" id="UP000637757"/>
    </source>
</evidence>
<dbReference type="EC" id="4.3.1.19" evidence="4"/>
<dbReference type="PANTHER" id="PTHR48078:SF6">
    <property type="entry name" value="L-THREONINE DEHYDRATASE CATABOLIC TDCB"/>
    <property type="match status" value="1"/>
</dbReference>
<comment type="cofactor">
    <cofactor evidence="2">
        <name>pyridoxal 5'-phosphate</name>
        <dbReference type="ChEBI" id="CHEBI:597326"/>
    </cofactor>
</comment>
<evidence type="ECO:0000313" key="10">
    <source>
        <dbReference type="EMBL" id="MBF8807937.1"/>
    </source>
</evidence>
<evidence type="ECO:0000256" key="2">
    <source>
        <dbReference type="ARBA" id="ARBA00001933"/>
    </source>
</evidence>
<dbReference type="GO" id="GO:0030170">
    <property type="term" value="F:pyridoxal phosphate binding"/>
    <property type="evidence" value="ECO:0007669"/>
    <property type="project" value="InterPro"/>
</dbReference>
<dbReference type="GO" id="GO:0009097">
    <property type="term" value="P:isoleucine biosynthetic process"/>
    <property type="evidence" value="ECO:0007669"/>
    <property type="project" value="TreeGrafter"/>
</dbReference>
<evidence type="ECO:0000256" key="8">
    <source>
        <dbReference type="ARBA" id="ARBA00031427"/>
    </source>
</evidence>
<dbReference type="GO" id="GO:0004794">
    <property type="term" value="F:threonine deaminase activity"/>
    <property type="evidence" value="ECO:0007669"/>
    <property type="project" value="UniProtKB-EC"/>
</dbReference>
<dbReference type="Pfam" id="PF00291">
    <property type="entry name" value="PALP"/>
    <property type="match status" value="1"/>
</dbReference>
<evidence type="ECO:0000256" key="4">
    <source>
        <dbReference type="ARBA" id="ARBA00012096"/>
    </source>
</evidence>
<dbReference type="InterPro" id="IPR001926">
    <property type="entry name" value="TrpB-like_PALP"/>
</dbReference>
<dbReference type="GO" id="GO:0003941">
    <property type="term" value="F:L-serine ammonia-lyase activity"/>
    <property type="evidence" value="ECO:0007669"/>
    <property type="project" value="TreeGrafter"/>
</dbReference>
<comment type="function">
    <text evidence="7">Catalyzes the anaerobic formation of alpha-ketobutyrate and ammonia from threonine in a two-step reaction. The first step involved a dehydration of threonine and a production of enamine intermediates (aminocrotonate), which tautomerizes to its imine form (iminobutyrate). Both intermediates are unstable and short-lived. The second step is the nonenzymatic hydrolysis of the enamine/imine intermediates to form 2-ketobutyrate and free ammonia. In the low water environment of the cell, the second step is accelerated by RidA.</text>
</comment>
<dbReference type="InterPro" id="IPR036052">
    <property type="entry name" value="TrpB-like_PALP_sf"/>
</dbReference>
<evidence type="ECO:0000256" key="5">
    <source>
        <dbReference type="ARBA" id="ARBA00022898"/>
    </source>
</evidence>
<sequence length="306" mass="33025">MIKDSLRLPLSIETIHAAKKTIKEYARTTPLVQSMFLSAFTDGQVFLKLENMQLTGSFKFRGAFNKIAQLTEEEKSKGVIAVSAGNHAQGVALTSKLLGIKSTIVMPETAPLAKVKATESYGAEVILQGKNFNEAKEYCEKLLEQTNVTYIPPYDDPHVMAGQGTVGLEILDYAWDVDTVIVPVGGGGLIAGVATALKTFNEQIQIIGVQAENIHGMTASYKEGKRLGHAISPTIADGCAVEYPGKLTFEVVKELVDDMITVTEEEIKVDQYVQGKKVIAVVSGGNVDLSKMSGVIGQFTLANELR</sequence>
<comment type="catalytic activity">
    <reaction evidence="1">
        <text>L-threonine = 2-oxobutanoate + NH4(+)</text>
        <dbReference type="Rhea" id="RHEA:22108"/>
        <dbReference type="ChEBI" id="CHEBI:16763"/>
        <dbReference type="ChEBI" id="CHEBI:28938"/>
        <dbReference type="ChEBI" id="CHEBI:57926"/>
        <dbReference type="EC" id="4.3.1.19"/>
    </reaction>
</comment>
<keyword evidence="5" id="KW-0663">Pyridoxal phosphate</keyword>
<keyword evidence="6" id="KW-0456">Lyase</keyword>
<dbReference type="FunFam" id="3.40.50.1100:FF:000005">
    <property type="entry name" value="Threonine dehydratase catabolic"/>
    <property type="match status" value="1"/>
</dbReference>
<dbReference type="AlphaFoldDB" id="A0A931AUF4"/>
<dbReference type="EMBL" id="JADAKE010000015">
    <property type="protein sequence ID" value="MBF8807937.1"/>
    <property type="molecule type" value="Genomic_DNA"/>
</dbReference>
<dbReference type="InterPro" id="IPR050147">
    <property type="entry name" value="Ser/Thr_Dehydratase"/>
</dbReference>
<dbReference type="CDD" id="cd01562">
    <property type="entry name" value="Thr-dehyd"/>
    <property type="match status" value="1"/>
</dbReference>
<keyword evidence="11" id="KW-1185">Reference proteome</keyword>
<dbReference type="SUPFAM" id="SSF53686">
    <property type="entry name" value="Tryptophan synthase beta subunit-like PLP-dependent enzymes"/>
    <property type="match status" value="1"/>
</dbReference>
<comment type="similarity">
    <text evidence="3">Belongs to the serine/threonine dehydratase family.</text>
</comment>
<dbReference type="Proteomes" id="UP000637757">
    <property type="component" value="Unassembled WGS sequence"/>
</dbReference>
<evidence type="ECO:0000256" key="1">
    <source>
        <dbReference type="ARBA" id="ARBA00001274"/>
    </source>
</evidence>
<organism evidence="10 11">
    <name type="scientific">Enterococcus lacertideformus</name>
    <dbReference type="NCBI Taxonomy" id="2771493"/>
    <lineage>
        <taxon>Bacteria</taxon>
        <taxon>Bacillati</taxon>
        <taxon>Bacillota</taxon>
        <taxon>Bacilli</taxon>
        <taxon>Lactobacillales</taxon>
        <taxon>Enterococcaceae</taxon>
        <taxon>Enterococcus</taxon>
    </lineage>
</organism>
<dbReference type="PROSITE" id="PS00165">
    <property type="entry name" value="DEHYDRATASE_SER_THR"/>
    <property type="match status" value="1"/>
</dbReference>
<dbReference type="Gene3D" id="3.40.50.1100">
    <property type="match status" value="2"/>
</dbReference>
<dbReference type="GO" id="GO:0006565">
    <property type="term" value="P:L-serine catabolic process"/>
    <property type="evidence" value="ECO:0007669"/>
    <property type="project" value="TreeGrafter"/>
</dbReference>
<gene>
    <name evidence="10" type="ORF">IC227_05790</name>
</gene>
<evidence type="ECO:0000256" key="3">
    <source>
        <dbReference type="ARBA" id="ARBA00010869"/>
    </source>
</evidence>
<dbReference type="PANTHER" id="PTHR48078">
    <property type="entry name" value="THREONINE DEHYDRATASE, MITOCHONDRIAL-RELATED"/>
    <property type="match status" value="1"/>
</dbReference>
<dbReference type="GO" id="GO:0006567">
    <property type="term" value="P:L-threonine catabolic process"/>
    <property type="evidence" value="ECO:0007669"/>
    <property type="project" value="TreeGrafter"/>
</dbReference>
<proteinExistence type="inferred from homology"/>
<reference evidence="10" key="1">
    <citation type="submission" date="2020-09" db="EMBL/GenBank/DDBJ databases">
        <title>Genomic insights into the novelty and pathogenicity of a unique biofilm-forming Enterococcus sp. bacteria (Enterococcus lacertideformus) identified in reptiles.</title>
        <authorList>
            <person name="Agius J.E."/>
            <person name="Phalen D.N."/>
            <person name="Rose K."/>
            <person name="Eden J.-S."/>
        </authorList>
    </citation>
    <scope>NUCLEOTIDE SEQUENCE</scope>
    <source>
        <strain evidence="10">PHRS 0518</strain>
    </source>
</reference>
<comment type="caution">
    <text evidence="10">The sequence shown here is derived from an EMBL/GenBank/DDBJ whole genome shotgun (WGS) entry which is preliminary data.</text>
</comment>
<feature type="domain" description="Tryptophan synthase beta chain-like PALP" evidence="9">
    <location>
        <begin position="25"/>
        <end position="268"/>
    </location>
</feature>
<dbReference type="InterPro" id="IPR000634">
    <property type="entry name" value="Ser/Thr_deHydtase_PyrdxlP-BS"/>
</dbReference>
<evidence type="ECO:0000256" key="6">
    <source>
        <dbReference type="ARBA" id="ARBA00023239"/>
    </source>
</evidence>
<evidence type="ECO:0000259" key="9">
    <source>
        <dbReference type="Pfam" id="PF00291"/>
    </source>
</evidence>
<evidence type="ECO:0000256" key="7">
    <source>
        <dbReference type="ARBA" id="ARBA00025527"/>
    </source>
</evidence>
<name>A0A931AUF4_9ENTE</name>
<protein>
    <recommendedName>
        <fullName evidence="4">threonine ammonia-lyase</fullName>
        <ecNumber evidence="4">4.3.1.19</ecNumber>
    </recommendedName>
    <alternativeName>
        <fullName evidence="8">Threonine deaminase</fullName>
    </alternativeName>
</protein>